<dbReference type="InterPro" id="IPR041561">
    <property type="entry name" value="PglD_N"/>
</dbReference>
<dbReference type="Gene3D" id="3.40.50.20">
    <property type="match status" value="1"/>
</dbReference>
<dbReference type="InterPro" id="IPR020019">
    <property type="entry name" value="AcTrfase_PglD-like"/>
</dbReference>
<evidence type="ECO:0000259" key="2">
    <source>
        <dbReference type="Pfam" id="PF17836"/>
    </source>
</evidence>
<evidence type="ECO:0000313" key="3">
    <source>
        <dbReference type="EMBL" id="MCL6679016.1"/>
    </source>
</evidence>
<reference evidence="3" key="1">
    <citation type="submission" date="2022-05" db="EMBL/GenBank/DDBJ databases">
        <authorList>
            <person name="Jo J.-H."/>
            <person name="Im W.-T."/>
        </authorList>
    </citation>
    <scope>NUCLEOTIDE SEQUENCE</scope>
    <source>
        <strain evidence="3">RG327</strain>
    </source>
</reference>
<accession>A0ABT0RFI2</accession>
<dbReference type="Proteomes" id="UP001165343">
    <property type="component" value="Unassembled WGS sequence"/>
</dbReference>
<dbReference type="NCBIfam" id="TIGR03570">
    <property type="entry name" value="NeuD_NnaD"/>
    <property type="match status" value="1"/>
</dbReference>
<dbReference type="InterPro" id="IPR011004">
    <property type="entry name" value="Trimer_LpxA-like_sf"/>
</dbReference>
<comment type="similarity">
    <text evidence="1">Belongs to the transferase hexapeptide repeat family.</text>
</comment>
<evidence type="ECO:0000256" key="1">
    <source>
        <dbReference type="ARBA" id="ARBA00007274"/>
    </source>
</evidence>
<proteinExistence type="inferred from homology"/>
<sequence length="208" mass="22174">MSERIGIFGAGGFGRELVQPLRLAHPEAELLFIDDTSEGECGGLPIVRLDDLSRGDRYLLAVGDGRIRERLDQRCLDAGLVPHTLIDPSARIGSNIRIGEGSILCGNTLATADAEIGRQFQCNWYSYVAHDCVIGNYVTFAAQVCCNGNVHIGDFAYVGTCALLRQGAPGKPLVIGEGAIVGMGAVVTKDVPPHITVVGNPARPIKRH</sequence>
<dbReference type="RefSeq" id="WP_249867939.1">
    <property type="nucleotide sequence ID" value="NZ_JAMGBC010000001.1"/>
</dbReference>
<dbReference type="CDD" id="cd03360">
    <property type="entry name" value="LbH_AT_putative"/>
    <property type="match status" value="1"/>
</dbReference>
<dbReference type="PANTHER" id="PTHR43300:SF7">
    <property type="entry name" value="UDP-N-ACETYLBACILLOSAMINE N-ACETYLTRANSFERASE"/>
    <property type="match status" value="1"/>
</dbReference>
<dbReference type="PANTHER" id="PTHR43300">
    <property type="entry name" value="ACETYLTRANSFERASE"/>
    <property type="match status" value="1"/>
</dbReference>
<dbReference type="Gene3D" id="2.160.10.10">
    <property type="entry name" value="Hexapeptide repeat proteins"/>
    <property type="match status" value="1"/>
</dbReference>
<evidence type="ECO:0000313" key="4">
    <source>
        <dbReference type="Proteomes" id="UP001165343"/>
    </source>
</evidence>
<gene>
    <name evidence="3" type="ORF">LZ519_06760</name>
</gene>
<dbReference type="EMBL" id="JAMGBC010000001">
    <property type="protein sequence ID" value="MCL6679016.1"/>
    <property type="molecule type" value="Genomic_DNA"/>
</dbReference>
<keyword evidence="4" id="KW-1185">Reference proteome</keyword>
<organism evidence="3 4">
    <name type="scientific">Sphingomonas anseongensis</name>
    <dbReference type="NCBI Taxonomy" id="2908207"/>
    <lineage>
        <taxon>Bacteria</taxon>
        <taxon>Pseudomonadati</taxon>
        <taxon>Pseudomonadota</taxon>
        <taxon>Alphaproteobacteria</taxon>
        <taxon>Sphingomonadales</taxon>
        <taxon>Sphingomonadaceae</taxon>
        <taxon>Sphingomonas</taxon>
    </lineage>
</organism>
<comment type="caution">
    <text evidence="3">The sequence shown here is derived from an EMBL/GenBank/DDBJ whole genome shotgun (WGS) entry which is preliminary data.</text>
</comment>
<dbReference type="Pfam" id="PF17836">
    <property type="entry name" value="PglD_N"/>
    <property type="match status" value="1"/>
</dbReference>
<name>A0ABT0RFI2_9SPHN</name>
<dbReference type="InterPro" id="IPR050179">
    <property type="entry name" value="Trans_hexapeptide_repeat"/>
</dbReference>
<feature type="domain" description="PglD N-terminal" evidence="2">
    <location>
        <begin position="4"/>
        <end position="71"/>
    </location>
</feature>
<protein>
    <submittedName>
        <fullName evidence="3">Acetyltransferase</fullName>
    </submittedName>
</protein>
<dbReference type="SUPFAM" id="SSF51161">
    <property type="entry name" value="Trimeric LpxA-like enzymes"/>
    <property type="match status" value="1"/>
</dbReference>